<evidence type="ECO:0000313" key="3">
    <source>
        <dbReference type="Proteomes" id="UP001066276"/>
    </source>
</evidence>
<organism evidence="2 3">
    <name type="scientific">Pleurodeles waltl</name>
    <name type="common">Iberian ribbed newt</name>
    <dbReference type="NCBI Taxonomy" id="8319"/>
    <lineage>
        <taxon>Eukaryota</taxon>
        <taxon>Metazoa</taxon>
        <taxon>Chordata</taxon>
        <taxon>Craniata</taxon>
        <taxon>Vertebrata</taxon>
        <taxon>Euteleostomi</taxon>
        <taxon>Amphibia</taxon>
        <taxon>Batrachia</taxon>
        <taxon>Caudata</taxon>
        <taxon>Salamandroidea</taxon>
        <taxon>Salamandridae</taxon>
        <taxon>Pleurodelinae</taxon>
        <taxon>Pleurodeles</taxon>
    </lineage>
</organism>
<evidence type="ECO:0000256" key="1">
    <source>
        <dbReference type="SAM" id="MobiDB-lite"/>
    </source>
</evidence>
<dbReference type="EMBL" id="JANPWB010000001">
    <property type="protein sequence ID" value="KAJ1215602.1"/>
    <property type="molecule type" value="Genomic_DNA"/>
</dbReference>
<feature type="compositionally biased region" description="Basic and acidic residues" evidence="1">
    <location>
        <begin position="62"/>
        <end position="75"/>
    </location>
</feature>
<reference evidence="2" key="1">
    <citation type="journal article" date="2022" name="bioRxiv">
        <title>Sequencing and chromosome-scale assembly of the giantPleurodeles waltlgenome.</title>
        <authorList>
            <person name="Brown T."/>
            <person name="Elewa A."/>
            <person name="Iarovenko S."/>
            <person name="Subramanian E."/>
            <person name="Araus A.J."/>
            <person name="Petzold A."/>
            <person name="Susuki M."/>
            <person name="Suzuki K.-i.T."/>
            <person name="Hayashi T."/>
            <person name="Toyoda A."/>
            <person name="Oliveira C."/>
            <person name="Osipova E."/>
            <person name="Leigh N.D."/>
            <person name="Simon A."/>
            <person name="Yun M.H."/>
        </authorList>
    </citation>
    <scope>NUCLEOTIDE SEQUENCE</scope>
    <source>
        <strain evidence="2">20211129_DDA</strain>
        <tissue evidence="2">Liver</tissue>
    </source>
</reference>
<evidence type="ECO:0000313" key="2">
    <source>
        <dbReference type="EMBL" id="KAJ1215602.1"/>
    </source>
</evidence>
<name>A0AAV7WNE4_PLEWA</name>
<accession>A0AAV7WNE4</accession>
<proteinExistence type="predicted"/>
<dbReference type="AlphaFoldDB" id="A0AAV7WNE4"/>
<dbReference type="Proteomes" id="UP001066276">
    <property type="component" value="Chromosome 1_1"/>
</dbReference>
<protein>
    <submittedName>
        <fullName evidence="2">Uncharacterized protein</fullName>
    </submittedName>
</protein>
<keyword evidence="3" id="KW-1185">Reference proteome</keyword>
<gene>
    <name evidence="2" type="ORF">NDU88_003210</name>
</gene>
<comment type="caution">
    <text evidence="2">The sequence shown here is derived from an EMBL/GenBank/DDBJ whole genome shotgun (WGS) entry which is preliminary data.</text>
</comment>
<feature type="region of interest" description="Disordered" evidence="1">
    <location>
        <begin position="49"/>
        <end position="80"/>
    </location>
</feature>
<sequence>MEMELCNFDTLSMAELLKPCKLRGLKADRRTTNLDLQVALRAFEGVPRWQSSSVEGDDDSNEKEGVQTEKEERESPTTVLSCQEIPTRPHQMTSMPWIPRMERWADPSLQHKFGDELEPATTTKEWCDLYPQGVNGLACSGKERTTLNLCLVTIQLYC</sequence>